<dbReference type="Proteomes" id="UP001642409">
    <property type="component" value="Unassembled WGS sequence"/>
</dbReference>
<dbReference type="CDD" id="cd02961">
    <property type="entry name" value="PDI_a_family"/>
    <property type="match status" value="1"/>
</dbReference>
<dbReference type="EMBL" id="CAXDID020000401">
    <property type="protein sequence ID" value="CAL6087407.1"/>
    <property type="molecule type" value="Genomic_DNA"/>
</dbReference>
<evidence type="ECO:0000313" key="3">
    <source>
        <dbReference type="EMBL" id="CAL6087407.1"/>
    </source>
</evidence>
<proteinExistence type="predicted"/>
<evidence type="ECO:0000313" key="2">
    <source>
        <dbReference type="EMBL" id="CAI9966335.1"/>
    </source>
</evidence>
<dbReference type="InterPro" id="IPR013766">
    <property type="entry name" value="Thioredoxin_domain"/>
</dbReference>
<reference evidence="2" key="1">
    <citation type="submission" date="2023-06" db="EMBL/GenBank/DDBJ databases">
        <authorList>
            <person name="Kurt Z."/>
        </authorList>
    </citation>
    <scope>NUCLEOTIDE SEQUENCE</scope>
</reference>
<gene>
    <name evidence="2" type="ORF">HINF_LOCUS53980</name>
    <name evidence="3" type="ORF">HINF_LOCUS63630</name>
</gene>
<dbReference type="EMBL" id="CATOUU010001006">
    <property type="protein sequence ID" value="CAI9966335.1"/>
    <property type="molecule type" value="Genomic_DNA"/>
</dbReference>
<name>A0AA86RFW9_9EUKA</name>
<dbReference type="SUPFAM" id="SSF52833">
    <property type="entry name" value="Thioredoxin-like"/>
    <property type="match status" value="1"/>
</dbReference>
<sequence length="210" mass="24347">MNIGIFFLRRNLRCDAFLIVKERIKINDVYFQIKMFYLTIYDMLNLFYPLQNILFIITQAEVHNLTINEFHNLTEPTFIKLYAPWGGHCKHLAPKFEELSTVTNVKVAQVDCTDESVNRTCSELNVHGYPTLKLFFNNQFIDYEGDREVGAMKLWVEATILPLQRASISDLKQRAASCNVSSFFVASTSHPEQFEDPFTVQHIPTINNNN</sequence>
<protein>
    <submittedName>
        <fullName evidence="2">Protein disulfide isomerase</fullName>
    </submittedName>
    <submittedName>
        <fullName evidence="3">Protein_disulfide isomerase</fullName>
    </submittedName>
</protein>
<dbReference type="AlphaFoldDB" id="A0AA86RFW9"/>
<dbReference type="PANTHER" id="PTHR45672">
    <property type="entry name" value="PROTEIN DISULFIDE-ISOMERASE C17H9.14C-RELATED"/>
    <property type="match status" value="1"/>
</dbReference>
<dbReference type="GO" id="GO:0006457">
    <property type="term" value="P:protein folding"/>
    <property type="evidence" value="ECO:0007669"/>
    <property type="project" value="TreeGrafter"/>
</dbReference>
<dbReference type="GO" id="GO:0003756">
    <property type="term" value="F:protein disulfide isomerase activity"/>
    <property type="evidence" value="ECO:0007669"/>
    <property type="project" value="TreeGrafter"/>
</dbReference>
<dbReference type="InterPro" id="IPR051063">
    <property type="entry name" value="PDI"/>
</dbReference>
<dbReference type="Gene3D" id="3.40.30.10">
    <property type="entry name" value="Glutaredoxin"/>
    <property type="match status" value="1"/>
</dbReference>
<organism evidence="2">
    <name type="scientific">Hexamita inflata</name>
    <dbReference type="NCBI Taxonomy" id="28002"/>
    <lineage>
        <taxon>Eukaryota</taxon>
        <taxon>Metamonada</taxon>
        <taxon>Diplomonadida</taxon>
        <taxon>Hexamitidae</taxon>
        <taxon>Hexamitinae</taxon>
        <taxon>Hexamita</taxon>
    </lineage>
</organism>
<comment type="caution">
    <text evidence="2">The sequence shown here is derived from an EMBL/GenBank/DDBJ whole genome shotgun (WGS) entry which is preliminary data.</text>
</comment>
<dbReference type="Pfam" id="PF00085">
    <property type="entry name" value="Thioredoxin"/>
    <property type="match status" value="1"/>
</dbReference>
<reference evidence="3 4" key="2">
    <citation type="submission" date="2024-07" db="EMBL/GenBank/DDBJ databases">
        <authorList>
            <person name="Akdeniz Z."/>
        </authorList>
    </citation>
    <scope>NUCLEOTIDE SEQUENCE [LARGE SCALE GENOMIC DNA]</scope>
</reference>
<keyword evidence="2" id="KW-0413">Isomerase</keyword>
<dbReference type="PROSITE" id="PS51352">
    <property type="entry name" value="THIOREDOXIN_2"/>
    <property type="match status" value="1"/>
</dbReference>
<dbReference type="InterPro" id="IPR036249">
    <property type="entry name" value="Thioredoxin-like_sf"/>
</dbReference>
<accession>A0AA86RFW9</accession>
<evidence type="ECO:0000259" key="1">
    <source>
        <dbReference type="PROSITE" id="PS51352"/>
    </source>
</evidence>
<keyword evidence="4" id="KW-1185">Reference proteome</keyword>
<evidence type="ECO:0000313" key="4">
    <source>
        <dbReference type="Proteomes" id="UP001642409"/>
    </source>
</evidence>
<feature type="domain" description="Thioredoxin" evidence="1">
    <location>
        <begin position="44"/>
        <end position="161"/>
    </location>
</feature>
<dbReference type="GO" id="GO:0005783">
    <property type="term" value="C:endoplasmic reticulum"/>
    <property type="evidence" value="ECO:0007669"/>
    <property type="project" value="TreeGrafter"/>
</dbReference>